<proteinExistence type="inferred from homology"/>
<evidence type="ECO:0000256" key="1">
    <source>
        <dbReference type="ARBA" id="ARBA00006641"/>
    </source>
</evidence>
<comment type="caution">
    <text evidence="6">The sequence shown here is derived from an EMBL/GenBank/DDBJ whole genome shotgun (WGS) entry which is preliminary data.</text>
</comment>
<keyword evidence="3" id="KW-0378">Hydrolase</keyword>
<dbReference type="InterPro" id="IPR036440">
    <property type="entry name" value="Peptidase_C15-like_sf"/>
</dbReference>
<keyword evidence="7" id="KW-1185">Reference proteome</keyword>
<dbReference type="EMBL" id="MU854456">
    <property type="protein sequence ID" value="KAK4035054.1"/>
    <property type="molecule type" value="Genomic_DNA"/>
</dbReference>
<protein>
    <submittedName>
        <fullName evidence="6">Pyroglutamyl-peptidase 1</fullName>
    </submittedName>
</protein>
<dbReference type="SUPFAM" id="SSF53182">
    <property type="entry name" value="Pyrrolidone carboxyl peptidase (pyroglutamate aminopeptidase)"/>
    <property type="match status" value="1"/>
</dbReference>
<dbReference type="Gene3D" id="3.40.630.20">
    <property type="entry name" value="Peptidase C15, pyroglutamyl peptidase I-like"/>
    <property type="match status" value="1"/>
</dbReference>
<dbReference type="GO" id="GO:0006508">
    <property type="term" value="P:proteolysis"/>
    <property type="evidence" value="ECO:0007669"/>
    <property type="project" value="UniProtKB-KW"/>
</dbReference>
<evidence type="ECO:0000256" key="2">
    <source>
        <dbReference type="ARBA" id="ARBA00022670"/>
    </source>
</evidence>
<evidence type="ECO:0000256" key="5">
    <source>
        <dbReference type="SAM" id="MobiDB-lite"/>
    </source>
</evidence>
<organism evidence="6 7">
    <name type="scientific">Parachaetomium inaequale</name>
    <dbReference type="NCBI Taxonomy" id="2588326"/>
    <lineage>
        <taxon>Eukaryota</taxon>
        <taxon>Fungi</taxon>
        <taxon>Dikarya</taxon>
        <taxon>Ascomycota</taxon>
        <taxon>Pezizomycotina</taxon>
        <taxon>Sordariomycetes</taxon>
        <taxon>Sordariomycetidae</taxon>
        <taxon>Sordariales</taxon>
        <taxon>Chaetomiaceae</taxon>
        <taxon>Parachaetomium</taxon>
    </lineage>
</organism>
<feature type="region of interest" description="Disordered" evidence="5">
    <location>
        <begin position="42"/>
        <end position="68"/>
    </location>
</feature>
<name>A0AAN6SP95_9PEZI</name>
<dbReference type="PANTHER" id="PTHR23402:SF1">
    <property type="entry name" value="PYROGLUTAMYL-PEPTIDASE I"/>
    <property type="match status" value="1"/>
</dbReference>
<gene>
    <name evidence="6" type="ORF">C8A01DRAFT_48667</name>
</gene>
<dbReference type="GO" id="GO:0008234">
    <property type="term" value="F:cysteine-type peptidase activity"/>
    <property type="evidence" value="ECO:0007669"/>
    <property type="project" value="UniProtKB-KW"/>
</dbReference>
<keyword evidence="2" id="KW-0645">Protease</keyword>
<evidence type="ECO:0000313" key="6">
    <source>
        <dbReference type="EMBL" id="KAK4035054.1"/>
    </source>
</evidence>
<keyword evidence="4" id="KW-0788">Thiol protease</keyword>
<comment type="similarity">
    <text evidence="1">Belongs to the peptidase C15 family.</text>
</comment>
<dbReference type="AlphaFoldDB" id="A0AAN6SP95"/>
<evidence type="ECO:0000256" key="3">
    <source>
        <dbReference type="ARBA" id="ARBA00022801"/>
    </source>
</evidence>
<accession>A0AAN6SP95</accession>
<dbReference type="PANTHER" id="PTHR23402">
    <property type="entry name" value="PROTEASE FAMILY C15 PYROGLUTAMYL-PEPTIDASE I-RELATED"/>
    <property type="match status" value="1"/>
</dbReference>
<evidence type="ECO:0000256" key="4">
    <source>
        <dbReference type="ARBA" id="ARBA00022807"/>
    </source>
</evidence>
<sequence length="256" mass="28354">MGSVGDDEQTITVLITGFAPFKKDYPVNPSWEIARSLPTHLPPLRAKVPPSTTTTTTNSNNTRPTLPPVRLLVHPAPIRVNYTTVRDLVPQLWDLDGTSYPDRPKIDLAIHVGMAGPRLFYSIERRGHRDGYVMGGVDGEVLEGGTSAEWEGMPGALESDFDLGDVLGRWRGYSPKHLDLRISEDAGHYLCDFIYFSSLAHLEKAGERRNVLFLHVPSDASEHSIATGRELLLQLVRSVVESEMVRREKGEAEGVS</sequence>
<dbReference type="InterPro" id="IPR016125">
    <property type="entry name" value="Peptidase_C15-like"/>
</dbReference>
<reference evidence="7" key="1">
    <citation type="journal article" date="2023" name="Mol. Phylogenet. Evol.">
        <title>Genome-scale phylogeny and comparative genomics of the fungal order Sordariales.</title>
        <authorList>
            <person name="Hensen N."/>
            <person name="Bonometti L."/>
            <person name="Westerberg I."/>
            <person name="Brannstrom I.O."/>
            <person name="Guillou S."/>
            <person name="Cros-Aarteil S."/>
            <person name="Calhoun S."/>
            <person name="Haridas S."/>
            <person name="Kuo A."/>
            <person name="Mondo S."/>
            <person name="Pangilinan J."/>
            <person name="Riley R."/>
            <person name="LaButti K."/>
            <person name="Andreopoulos B."/>
            <person name="Lipzen A."/>
            <person name="Chen C."/>
            <person name="Yan M."/>
            <person name="Daum C."/>
            <person name="Ng V."/>
            <person name="Clum A."/>
            <person name="Steindorff A."/>
            <person name="Ohm R.A."/>
            <person name="Martin F."/>
            <person name="Silar P."/>
            <person name="Natvig D.O."/>
            <person name="Lalanne C."/>
            <person name="Gautier V."/>
            <person name="Ament-Velasquez S.L."/>
            <person name="Kruys A."/>
            <person name="Hutchinson M.I."/>
            <person name="Powell A.J."/>
            <person name="Barry K."/>
            <person name="Miller A.N."/>
            <person name="Grigoriev I.V."/>
            <person name="Debuchy R."/>
            <person name="Gladieux P."/>
            <person name="Hiltunen Thoren M."/>
            <person name="Johannesson H."/>
        </authorList>
    </citation>
    <scope>NUCLEOTIDE SEQUENCE [LARGE SCALE GENOMIC DNA]</scope>
    <source>
        <strain evidence="7">CBS 284.82</strain>
    </source>
</reference>
<feature type="compositionally biased region" description="Low complexity" evidence="5">
    <location>
        <begin position="49"/>
        <end position="64"/>
    </location>
</feature>
<evidence type="ECO:0000313" key="7">
    <source>
        <dbReference type="Proteomes" id="UP001303115"/>
    </source>
</evidence>
<dbReference type="Proteomes" id="UP001303115">
    <property type="component" value="Unassembled WGS sequence"/>
</dbReference>